<keyword evidence="1" id="KW-0479">Metal-binding</keyword>
<proteinExistence type="predicted"/>
<dbReference type="PROSITE" id="PS50157">
    <property type="entry name" value="ZINC_FINGER_C2H2_2"/>
    <property type="match status" value="1"/>
</dbReference>
<protein>
    <recommendedName>
        <fullName evidence="2">C2H2-type domain-containing protein</fullName>
    </recommendedName>
</protein>
<keyword evidence="1" id="KW-0863">Zinc-finger</keyword>
<keyword evidence="4" id="KW-1185">Reference proteome</keyword>
<dbReference type="Proteomes" id="UP000244722">
    <property type="component" value="Unassembled WGS sequence"/>
</dbReference>
<comment type="caution">
    <text evidence="3">The sequence shown here is derived from an EMBL/GenBank/DDBJ whole genome shotgun (WGS) entry which is preliminary data.</text>
</comment>
<organism evidence="3 4">
    <name type="scientific">Tuber borchii</name>
    <name type="common">White truffle</name>
    <dbReference type="NCBI Taxonomy" id="42251"/>
    <lineage>
        <taxon>Eukaryota</taxon>
        <taxon>Fungi</taxon>
        <taxon>Dikarya</taxon>
        <taxon>Ascomycota</taxon>
        <taxon>Pezizomycotina</taxon>
        <taxon>Pezizomycetes</taxon>
        <taxon>Pezizales</taxon>
        <taxon>Tuberaceae</taxon>
        <taxon>Tuber</taxon>
    </lineage>
</organism>
<keyword evidence="1" id="KW-0862">Zinc</keyword>
<dbReference type="OrthoDB" id="8922241at2759"/>
<evidence type="ECO:0000256" key="1">
    <source>
        <dbReference type="PROSITE-ProRule" id="PRU00042"/>
    </source>
</evidence>
<accession>A0A2T6ZFS9</accession>
<evidence type="ECO:0000313" key="3">
    <source>
        <dbReference type="EMBL" id="PUU74274.1"/>
    </source>
</evidence>
<evidence type="ECO:0000259" key="2">
    <source>
        <dbReference type="PROSITE" id="PS50157"/>
    </source>
</evidence>
<dbReference type="Gene3D" id="3.30.160.60">
    <property type="entry name" value="Classic Zinc Finger"/>
    <property type="match status" value="1"/>
</dbReference>
<feature type="domain" description="C2H2-type" evidence="2">
    <location>
        <begin position="136"/>
        <end position="167"/>
    </location>
</feature>
<dbReference type="EMBL" id="NESQ01000309">
    <property type="protein sequence ID" value="PUU74274.1"/>
    <property type="molecule type" value="Genomic_DNA"/>
</dbReference>
<name>A0A2T6ZFS9_TUBBO</name>
<dbReference type="AlphaFoldDB" id="A0A2T6ZFS9"/>
<reference evidence="3 4" key="1">
    <citation type="submission" date="2017-04" db="EMBL/GenBank/DDBJ databases">
        <title>Draft genome sequence of Tuber borchii Vittad., a whitish edible truffle.</title>
        <authorList>
            <consortium name="DOE Joint Genome Institute"/>
            <person name="Murat C."/>
            <person name="Kuo A."/>
            <person name="Barry K.W."/>
            <person name="Clum A."/>
            <person name="Dockter R.B."/>
            <person name="Fauchery L."/>
            <person name="Iotti M."/>
            <person name="Kohler A."/>
            <person name="Labutti K."/>
            <person name="Lindquist E.A."/>
            <person name="Lipzen A."/>
            <person name="Ohm R.A."/>
            <person name="Wang M."/>
            <person name="Grigoriev I.V."/>
            <person name="Zambonelli A."/>
            <person name="Martin F.M."/>
        </authorList>
    </citation>
    <scope>NUCLEOTIDE SEQUENCE [LARGE SCALE GENOMIC DNA]</scope>
    <source>
        <strain evidence="3 4">Tbo3840</strain>
    </source>
</reference>
<dbReference type="GO" id="GO:0008270">
    <property type="term" value="F:zinc ion binding"/>
    <property type="evidence" value="ECO:0007669"/>
    <property type="project" value="UniProtKB-KW"/>
</dbReference>
<evidence type="ECO:0000313" key="4">
    <source>
        <dbReference type="Proteomes" id="UP000244722"/>
    </source>
</evidence>
<dbReference type="InterPro" id="IPR013087">
    <property type="entry name" value="Znf_C2H2_type"/>
</dbReference>
<gene>
    <name evidence="3" type="ORF">B9Z19DRAFT_463612</name>
</gene>
<sequence>MSRCMDTNIFSIDPRLMQSGILLEDLYQIYLGASPDELAATASCPALFDHQSGSHVQAAVYATNPVGSYFPYNPNYLQYPVRQERRPPSGPGGRNPYRCLNTSNFVSSLPPPPSPLYQLTHHNEERDTVAEHRGLERCVCICGEAFRRSADLARHLESSRRHNKDPRGPACPVDRCGHPSKFTRADNFKVHYMKQHGASSDEADAYIREWRNRGMP</sequence>